<evidence type="ECO:0000256" key="9">
    <source>
        <dbReference type="PROSITE-ProRule" id="PRU00283"/>
    </source>
</evidence>
<evidence type="ECO:0000313" key="13">
    <source>
        <dbReference type="EMBL" id="QSL66505.1"/>
    </source>
</evidence>
<keyword evidence="3 10" id="KW-0493">Microtubule</keyword>
<evidence type="ECO:0000256" key="7">
    <source>
        <dbReference type="ARBA" id="ARBA00023175"/>
    </source>
</evidence>
<evidence type="ECO:0000256" key="6">
    <source>
        <dbReference type="ARBA" id="ARBA00023054"/>
    </source>
</evidence>
<dbReference type="CDD" id="cd23649">
    <property type="entry name" value="Khc_CBD_cc"/>
    <property type="match status" value="1"/>
</dbReference>
<dbReference type="GO" id="GO:0005874">
    <property type="term" value="C:microtubule"/>
    <property type="evidence" value="ECO:0007669"/>
    <property type="project" value="UniProtKB-KW"/>
</dbReference>
<dbReference type="Gene3D" id="3.40.850.10">
    <property type="entry name" value="Kinesin motor domain"/>
    <property type="match status" value="1"/>
</dbReference>
<feature type="domain" description="Kinesin motor" evidence="12">
    <location>
        <begin position="5"/>
        <end position="327"/>
    </location>
</feature>
<dbReference type="InterPro" id="IPR059182">
    <property type="entry name" value="Khc_C"/>
</dbReference>
<evidence type="ECO:0000256" key="3">
    <source>
        <dbReference type="ARBA" id="ARBA00022701"/>
    </source>
</evidence>
<comment type="similarity">
    <text evidence="9 10">Belongs to the TRAFAC class myosin-kinesin ATPase superfamily. Kinesin family.</text>
</comment>
<reference evidence="13" key="1">
    <citation type="submission" date="2020-06" db="EMBL/GenBank/DDBJ databases">
        <title>Genomes of multiple members of Pneumocystis genus reveal paths to human pathogen Pneumocystis jirovecii.</title>
        <authorList>
            <person name="Cisse O.H."/>
            <person name="Ma L."/>
            <person name="Dekker J."/>
            <person name="Khil P."/>
            <person name="Jo J."/>
            <person name="Brenchley J."/>
            <person name="Blair R."/>
            <person name="Pahar B."/>
            <person name="Chabe M."/>
            <person name="Van Rompay K.A."/>
            <person name="Keesler R."/>
            <person name="Sukura A."/>
            <person name="Hirsch V."/>
            <person name="Kutty G."/>
            <person name="Liu Y."/>
            <person name="Peng L."/>
            <person name="Chen J."/>
            <person name="Song J."/>
            <person name="Weissenbacher-Lang C."/>
            <person name="Xu J."/>
            <person name="Upham N.S."/>
            <person name="Stajich J.E."/>
            <person name="Cuomo C.A."/>
            <person name="Cushion M.T."/>
            <person name="Kovacs J.A."/>
        </authorList>
    </citation>
    <scope>NUCLEOTIDE SEQUENCE</scope>
    <source>
        <strain evidence="13">2A</strain>
    </source>
</reference>
<feature type="coiled-coil region" evidence="11">
    <location>
        <begin position="441"/>
        <end position="468"/>
    </location>
</feature>
<evidence type="ECO:0000256" key="10">
    <source>
        <dbReference type="RuleBase" id="RU000394"/>
    </source>
</evidence>
<dbReference type="AlphaFoldDB" id="A0A899G1L9"/>
<evidence type="ECO:0000256" key="5">
    <source>
        <dbReference type="ARBA" id="ARBA00022840"/>
    </source>
</evidence>
<dbReference type="InterPro" id="IPR001752">
    <property type="entry name" value="Kinesin_motor_dom"/>
</dbReference>
<evidence type="ECO:0000256" key="4">
    <source>
        <dbReference type="ARBA" id="ARBA00022741"/>
    </source>
</evidence>
<dbReference type="Proteomes" id="UP000663699">
    <property type="component" value="Chromosome 12"/>
</dbReference>
<dbReference type="GO" id="GO:0008017">
    <property type="term" value="F:microtubule binding"/>
    <property type="evidence" value="ECO:0007669"/>
    <property type="project" value="InterPro"/>
</dbReference>
<dbReference type="GO" id="GO:0007018">
    <property type="term" value="P:microtubule-based movement"/>
    <property type="evidence" value="ECO:0007669"/>
    <property type="project" value="InterPro"/>
</dbReference>
<feature type="binding site" evidence="9">
    <location>
        <begin position="86"/>
        <end position="93"/>
    </location>
    <ligand>
        <name>ATP</name>
        <dbReference type="ChEBI" id="CHEBI:30616"/>
    </ligand>
</feature>
<dbReference type="PROSITE" id="PS50067">
    <property type="entry name" value="KINESIN_MOTOR_2"/>
    <property type="match status" value="1"/>
</dbReference>
<dbReference type="InterPro" id="IPR027417">
    <property type="entry name" value="P-loop_NTPase"/>
</dbReference>
<dbReference type="GO" id="GO:0003777">
    <property type="term" value="F:microtubule motor activity"/>
    <property type="evidence" value="ECO:0007669"/>
    <property type="project" value="InterPro"/>
</dbReference>
<keyword evidence="4 9" id="KW-0547">Nucleotide-binding</keyword>
<dbReference type="PRINTS" id="PR00380">
    <property type="entry name" value="KINESINHEAVY"/>
</dbReference>
<organism evidence="13 14">
    <name type="scientific">Pneumocystis wakefieldiae</name>
    <dbReference type="NCBI Taxonomy" id="38082"/>
    <lineage>
        <taxon>Eukaryota</taxon>
        <taxon>Fungi</taxon>
        <taxon>Dikarya</taxon>
        <taxon>Ascomycota</taxon>
        <taxon>Taphrinomycotina</taxon>
        <taxon>Pneumocystomycetes</taxon>
        <taxon>Pneumocystaceae</taxon>
        <taxon>Pneumocystis</taxon>
    </lineage>
</organism>
<accession>A0A899G1L9</accession>
<dbReference type="GO" id="GO:0005524">
    <property type="term" value="F:ATP binding"/>
    <property type="evidence" value="ECO:0007669"/>
    <property type="project" value="UniProtKB-UniRule"/>
</dbReference>
<dbReference type="SUPFAM" id="SSF52540">
    <property type="entry name" value="P-loop containing nucleoside triphosphate hydrolases"/>
    <property type="match status" value="1"/>
</dbReference>
<evidence type="ECO:0000256" key="8">
    <source>
        <dbReference type="ARBA" id="ARBA00023212"/>
    </source>
</evidence>
<proteinExistence type="inferred from homology"/>
<comment type="subcellular location">
    <subcellularLocation>
        <location evidence="1">Cytoplasm</location>
        <location evidence="1">Cytoskeleton</location>
    </subcellularLocation>
</comment>
<dbReference type="Pfam" id="PF00225">
    <property type="entry name" value="Kinesin"/>
    <property type="match status" value="1"/>
</dbReference>
<gene>
    <name evidence="13" type="ORF">MERGE_000885</name>
</gene>
<keyword evidence="2" id="KW-0963">Cytoplasm</keyword>
<dbReference type="PROSITE" id="PS00411">
    <property type="entry name" value="KINESIN_MOTOR_1"/>
    <property type="match status" value="1"/>
</dbReference>
<dbReference type="EMBL" id="CP054543">
    <property type="protein sequence ID" value="QSL66505.1"/>
    <property type="molecule type" value="Genomic_DNA"/>
</dbReference>
<name>A0A899G1L9_9ASCO</name>
<dbReference type="FunFam" id="3.40.850.10:FF:000031">
    <property type="entry name" value="Kinesin-like protein"/>
    <property type="match status" value="1"/>
</dbReference>
<keyword evidence="8" id="KW-0206">Cytoskeleton</keyword>
<dbReference type="InterPro" id="IPR036961">
    <property type="entry name" value="Kinesin_motor_dom_sf"/>
</dbReference>
<keyword evidence="5 9" id="KW-0067">ATP-binding</keyword>
<sequence length="773" mass="88987">MASNHVQVVCRFRPLNKTERSLGRGSLIVCCDTSTVEINTKDLVGRFVFDRVFDGSASQSQVFEGTIRSTVDDVLKGYNGTIFAYGHTGSGKTYTMMGPNIDSELRGVIPRIVQYIFESIMKSQSFIEYMVKVSYMEIYMERIRDLLCPQQDHLPIHEEKNRGVYVKGLKEVYVSSLDEVYQIIKKGNQVRVAATTNVNPESSRSHAIFCITIMQKNLETENTKSGQLFLVDLAGSEKVAKTGASGQTLEEAKKINRSLSTLGLVINSLTDGKSTHIPYRDSKLTRILQESLGGNSRTTLIINCSPSALDEQETLSTIRFGIRAKNIRNKARINQELSLNELKFQLKKARTQLLSCSEYIVALENELDIWRSGERVHEGNWTPKMIIDVIPESKIHLNNEKDNITESILLEKKSLPFIQNVMEKDERDGFLKREIELQDMVIEKEMLLNNQEKILKDAKEEILYLKEQNNETVKINEELTTKVNDLQFQLEKITFENKEAYITLDSLKYTNESLVSELNDMRQSLFEAKTAMESITDHESLKKKTKQVKEFDFPVNKINSSKQFLDDLSNFNEISTNSTKILKDRLTEMQSVISSLENALNDRMDEADNLKKNNRKLEYRLKYVEDEYQFLIDKLLFKENEQYIKVHEILFNQSCNLQVYNGLLQVNNSEEMSSKLCNEVADLEISLNERKKMLCLEKNLEQLIVIQKQLVEQNSSLKRDISIAERKLIVRNERISSLETLLCDAQGKLISQNRAFEKQIKILKERLERIRGK</sequence>
<keyword evidence="6 11" id="KW-0175">Coiled coil</keyword>
<evidence type="ECO:0000259" key="12">
    <source>
        <dbReference type="PROSITE" id="PS50067"/>
    </source>
</evidence>
<evidence type="ECO:0000256" key="11">
    <source>
        <dbReference type="SAM" id="Coils"/>
    </source>
</evidence>
<dbReference type="InterPro" id="IPR027640">
    <property type="entry name" value="Kinesin-like_fam"/>
</dbReference>
<keyword evidence="7 9" id="KW-0505">Motor protein</keyword>
<keyword evidence="14" id="KW-1185">Reference proteome</keyword>
<protein>
    <recommendedName>
        <fullName evidence="10">Kinesin-like protein</fullName>
    </recommendedName>
</protein>
<evidence type="ECO:0000313" key="14">
    <source>
        <dbReference type="Proteomes" id="UP000663699"/>
    </source>
</evidence>
<dbReference type="OrthoDB" id="3176171at2759"/>
<dbReference type="CDD" id="cd01369">
    <property type="entry name" value="KISc_KHC_KIF5"/>
    <property type="match status" value="1"/>
</dbReference>
<evidence type="ECO:0000256" key="2">
    <source>
        <dbReference type="ARBA" id="ARBA00022490"/>
    </source>
</evidence>
<feature type="coiled-coil region" evidence="11">
    <location>
        <begin position="593"/>
        <end position="627"/>
    </location>
</feature>
<dbReference type="PANTHER" id="PTHR47968">
    <property type="entry name" value="CENTROMERE PROTEIN E"/>
    <property type="match status" value="1"/>
</dbReference>
<evidence type="ECO:0000256" key="1">
    <source>
        <dbReference type="ARBA" id="ARBA00004245"/>
    </source>
</evidence>
<dbReference type="PANTHER" id="PTHR47968:SF75">
    <property type="entry name" value="CENTROMERE-ASSOCIATED PROTEIN E"/>
    <property type="match status" value="1"/>
</dbReference>
<dbReference type="SMART" id="SM00129">
    <property type="entry name" value="KISc"/>
    <property type="match status" value="1"/>
</dbReference>
<dbReference type="InterPro" id="IPR019821">
    <property type="entry name" value="Kinesin_motor_CS"/>
</dbReference>